<feature type="region of interest" description="Disordered" evidence="1">
    <location>
        <begin position="1"/>
        <end position="20"/>
    </location>
</feature>
<dbReference type="Proteomes" id="UP001642487">
    <property type="component" value="Chromosome 10"/>
</dbReference>
<feature type="compositionally biased region" description="Low complexity" evidence="1">
    <location>
        <begin position="9"/>
        <end position="20"/>
    </location>
</feature>
<evidence type="ECO:0000313" key="2">
    <source>
        <dbReference type="EMBL" id="CAK9311516.1"/>
    </source>
</evidence>
<evidence type="ECO:0000313" key="3">
    <source>
        <dbReference type="Proteomes" id="UP001642487"/>
    </source>
</evidence>
<evidence type="ECO:0000256" key="1">
    <source>
        <dbReference type="SAM" id="MobiDB-lite"/>
    </source>
</evidence>
<sequence>TSLVQLQQSPLSHSSNPLASSSTTVVCTSSFILRHVVDVRPPLFVIYRADTPLPCNAVAMQIVRRILLQLIVAEVRNPSISQAH</sequence>
<accession>A0ABP0XVX7</accession>
<proteinExistence type="predicted"/>
<dbReference type="EMBL" id="OZ021744">
    <property type="protein sequence ID" value="CAK9311516.1"/>
    <property type="molecule type" value="Genomic_DNA"/>
</dbReference>
<gene>
    <name evidence="2" type="ORF">CITCOLO1_LOCUS3176</name>
</gene>
<name>A0ABP0XVX7_9ROSI</name>
<reference evidence="2 3" key="1">
    <citation type="submission" date="2024-03" db="EMBL/GenBank/DDBJ databases">
        <authorList>
            <person name="Gkanogiannis A."/>
            <person name="Becerra Lopez-Lavalle L."/>
        </authorList>
    </citation>
    <scope>NUCLEOTIDE SEQUENCE [LARGE SCALE GENOMIC DNA]</scope>
</reference>
<feature type="non-terminal residue" evidence="2">
    <location>
        <position position="1"/>
    </location>
</feature>
<protein>
    <submittedName>
        <fullName evidence="2">Uncharacterized protein</fullName>
    </submittedName>
</protein>
<organism evidence="2 3">
    <name type="scientific">Citrullus colocynthis</name>
    <name type="common">colocynth</name>
    <dbReference type="NCBI Taxonomy" id="252529"/>
    <lineage>
        <taxon>Eukaryota</taxon>
        <taxon>Viridiplantae</taxon>
        <taxon>Streptophyta</taxon>
        <taxon>Embryophyta</taxon>
        <taxon>Tracheophyta</taxon>
        <taxon>Spermatophyta</taxon>
        <taxon>Magnoliopsida</taxon>
        <taxon>eudicotyledons</taxon>
        <taxon>Gunneridae</taxon>
        <taxon>Pentapetalae</taxon>
        <taxon>rosids</taxon>
        <taxon>fabids</taxon>
        <taxon>Cucurbitales</taxon>
        <taxon>Cucurbitaceae</taxon>
        <taxon>Benincaseae</taxon>
        <taxon>Citrullus</taxon>
    </lineage>
</organism>
<feature type="non-terminal residue" evidence="2">
    <location>
        <position position="84"/>
    </location>
</feature>
<keyword evidence="3" id="KW-1185">Reference proteome</keyword>